<accession>A0A5D4LWS0</accession>
<dbReference type="RefSeq" id="WP_148955423.1">
    <property type="nucleotide sequence ID" value="NZ_VTEG01000042.1"/>
</dbReference>
<evidence type="ECO:0000259" key="5">
    <source>
        <dbReference type="SMART" id="SM00226"/>
    </source>
</evidence>
<evidence type="ECO:0000313" key="6">
    <source>
        <dbReference type="EMBL" id="TYR94154.1"/>
    </source>
</evidence>
<evidence type="ECO:0000313" key="7">
    <source>
        <dbReference type="Proteomes" id="UP000325182"/>
    </source>
</evidence>
<evidence type="ECO:0000256" key="4">
    <source>
        <dbReference type="PIRSR" id="PIRSR617867-1"/>
    </source>
</evidence>
<name>A0A5D4LWS0_9BACI</name>
<dbReference type="CDD" id="cd16344">
    <property type="entry name" value="LMWPAP"/>
    <property type="match status" value="1"/>
</dbReference>
<dbReference type="Proteomes" id="UP000325182">
    <property type="component" value="Unassembled WGS sequence"/>
</dbReference>
<dbReference type="Pfam" id="PF01451">
    <property type="entry name" value="LMWPc"/>
    <property type="match status" value="1"/>
</dbReference>
<comment type="caution">
    <text evidence="6">The sequence shown here is derived from an EMBL/GenBank/DDBJ whole genome shotgun (WGS) entry which is preliminary data.</text>
</comment>
<dbReference type="InterPro" id="IPR036196">
    <property type="entry name" value="Ptyr_pPase_sf"/>
</dbReference>
<feature type="active site" description="Nucleophile" evidence="4">
    <location>
        <position position="7"/>
    </location>
</feature>
<dbReference type="PANTHER" id="PTHR11717:SF31">
    <property type="entry name" value="LOW MOLECULAR WEIGHT PROTEIN-TYROSINE-PHOSPHATASE ETP-RELATED"/>
    <property type="match status" value="1"/>
</dbReference>
<feature type="domain" description="Phosphotyrosine protein phosphatase I" evidence="5">
    <location>
        <begin position="1"/>
        <end position="143"/>
    </location>
</feature>
<evidence type="ECO:0000256" key="3">
    <source>
        <dbReference type="ARBA" id="ARBA00022912"/>
    </source>
</evidence>
<dbReference type="EMBL" id="VTEG01000042">
    <property type="protein sequence ID" value="TYR94154.1"/>
    <property type="molecule type" value="Genomic_DNA"/>
</dbReference>
<evidence type="ECO:0000256" key="1">
    <source>
        <dbReference type="ARBA" id="ARBA00011063"/>
    </source>
</evidence>
<proteinExistence type="inferred from homology"/>
<sequence length="147" mass="16575">MNILFVCTGNTCRSPMAEALLRHKGKNEFHVKSVGVFASDGQKASFQTQEVLKENDIIHEHQSSSLKPEDIQWADYIFTMTEGHKQSIAAIHPQAADKMFTLKEFVTEDALNRDVSDPYGGSLEVYRGTYNELVGLIDRLIEKIKKS</sequence>
<protein>
    <submittedName>
        <fullName evidence="6">Low molecular weight protein arginine phosphatase</fullName>
    </submittedName>
</protein>
<dbReference type="PRINTS" id="PR00719">
    <property type="entry name" value="LMWPTPASE"/>
</dbReference>
<dbReference type="SMART" id="SM00226">
    <property type="entry name" value="LMWPc"/>
    <property type="match status" value="1"/>
</dbReference>
<evidence type="ECO:0000256" key="2">
    <source>
        <dbReference type="ARBA" id="ARBA00022801"/>
    </source>
</evidence>
<dbReference type="SUPFAM" id="SSF52788">
    <property type="entry name" value="Phosphotyrosine protein phosphatases I"/>
    <property type="match status" value="1"/>
</dbReference>
<dbReference type="Gene3D" id="3.40.50.2300">
    <property type="match status" value="1"/>
</dbReference>
<dbReference type="PANTHER" id="PTHR11717">
    <property type="entry name" value="LOW MOLECULAR WEIGHT PROTEIN TYROSINE PHOSPHATASE"/>
    <property type="match status" value="1"/>
</dbReference>
<feature type="active site" description="Proton donor" evidence="4">
    <location>
        <position position="117"/>
    </location>
</feature>
<dbReference type="AlphaFoldDB" id="A0A5D4LWS0"/>
<reference evidence="6 7" key="1">
    <citation type="submission" date="2019-08" db="EMBL/GenBank/DDBJ databases">
        <title>Bacillus genomes from the desert of Cuatro Cienegas, Coahuila.</title>
        <authorList>
            <person name="Olmedo-Alvarez G."/>
        </authorList>
    </citation>
    <scope>NUCLEOTIDE SEQUENCE [LARGE SCALE GENOMIC DNA]</scope>
    <source>
        <strain evidence="6 7">CH128b_4D</strain>
    </source>
</reference>
<dbReference type="InterPro" id="IPR050438">
    <property type="entry name" value="LMW_PTPase"/>
</dbReference>
<feature type="active site" description="Nucleophile" evidence="4">
    <location>
        <position position="13"/>
    </location>
</feature>
<dbReference type="InterPro" id="IPR023485">
    <property type="entry name" value="Ptyr_pPase"/>
</dbReference>
<keyword evidence="3" id="KW-0904">Protein phosphatase</keyword>
<keyword evidence="2" id="KW-0378">Hydrolase</keyword>
<organism evidence="6 7">
    <name type="scientific">Rossellomorea vietnamensis</name>
    <dbReference type="NCBI Taxonomy" id="218284"/>
    <lineage>
        <taxon>Bacteria</taxon>
        <taxon>Bacillati</taxon>
        <taxon>Bacillota</taxon>
        <taxon>Bacilli</taxon>
        <taxon>Bacillales</taxon>
        <taxon>Bacillaceae</taxon>
        <taxon>Rossellomorea</taxon>
    </lineage>
</organism>
<dbReference type="InterPro" id="IPR017867">
    <property type="entry name" value="Tyr_phospatase_low_mol_wt"/>
</dbReference>
<gene>
    <name evidence="6" type="ORF">FZC84_22785</name>
</gene>
<comment type="similarity">
    <text evidence="1">Belongs to the low molecular weight phosphotyrosine protein phosphatase family.</text>
</comment>
<dbReference type="GO" id="GO:0004725">
    <property type="term" value="F:protein tyrosine phosphatase activity"/>
    <property type="evidence" value="ECO:0007669"/>
    <property type="project" value="InterPro"/>
</dbReference>